<comment type="subcellular location">
    <subcellularLocation>
        <location evidence="2">Cytoplasm</location>
    </subcellularLocation>
</comment>
<dbReference type="Gene3D" id="3.10.50.40">
    <property type="match status" value="1"/>
</dbReference>
<dbReference type="EMBL" id="SMSE01000001">
    <property type="protein sequence ID" value="TDG15830.1"/>
    <property type="molecule type" value="Genomic_DNA"/>
</dbReference>
<evidence type="ECO:0000313" key="13">
    <source>
        <dbReference type="Proteomes" id="UP000295554"/>
    </source>
</evidence>
<evidence type="ECO:0000256" key="2">
    <source>
        <dbReference type="ARBA" id="ARBA00004496"/>
    </source>
</evidence>
<dbReference type="GO" id="GO:0042026">
    <property type="term" value="P:protein refolding"/>
    <property type="evidence" value="ECO:0007669"/>
    <property type="project" value="UniProtKB-ARBA"/>
</dbReference>
<dbReference type="Pfam" id="PF00254">
    <property type="entry name" value="FKBP_C"/>
    <property type="match status" value="1"/>
</dbReference>
<evidence type="ECO:0000256" key="1">
    <source>
        <dbReference type="ARBA" id="ARBA00000971"/>
    </source>
</evidence>
<evidence type="ECO:0000256" key="10">
    <source>
        <dbReference type="RuleBase" id="RU003915"/>
    </source>
</evidence>
<evidence type="ECO:0000256" key="8">
    <source>
        <dbReference type="ARBA" id="ARBA00037071"/>
    </source>
</evidence>
<dbReference type="PANTHER" id="PTHR47861:SF3">
    <property type="entry name" value="FKBP-TYPE PEPTIDYL-PROLYL CIS-TRANS ISOMERASE SLYD"/>
    <property type="match status" value="1"/>
</dbReference>
<dbReference type="InterPro" id="IPR001179">
    <property type="entry name" value="PPIase_FKBP_dom"/>
</dbReference>
<protein>
    <recommendedName>
        <fullName evidence="10">Peptidyl-prolyl cis-trans isomerase</fullName>
        <ecNumber evidence="10">5.2.1.8</ecNumber>
    </recommendedName>
</protein>
<name>A0A4R5LWL1_9GAMM</name>
<evidence type="ECO:0000256" key="7">
    <source>
        <dbReference type="ARBA" id="ARBA00023235"/>
    </source>
</evidence>
<dbReference type="PANTHER" id="PTHR47861">
    <property type="entry name" value="FKBP-TYPE PEPTIDYL-PROLYL CIS-TRANS ISOMERASE SLYD"/>
    <property type="match status" value="1"/>
</dbReference>
<reference evidence="12 13" key="1">
    <citation type="submission" date="2019-03" db="EMBL/GenBank/DDBJ databases">
        <title>Seongchinamella monodicae gen. nov., sp. nov., a novel member of the Gammaproteobacteria isolated from a tidal mudflat of beach.</title>
        <authorList>
            <person name="Yang H.G."/>
            <person name="Kang J.W."/>
            <person name="Lee S.D."/>
        </authorList>
    </citation>
    <scope>NUCLEOTIDE SEQUENCE [LARGE SCALE GENOMIC DNA]</scope>
    <source>
        <strain evidence="12 13">GH4-78</strain>
    </source>
</reference>
<dbReference type="InterPro" id="IPR046357">
    <property type="entry name" value="PPIase_dom_sf"/>
</dbReference>
<keyword evidence="4" id="KW-0963">Cytoplasm</keyword>
<evidence type="ECO:0000256" key="9">
    <source>
        <dbReference type="PROSITE-ProRule" id="PRU00277"/>
    </source>
</evidence>
<dbReference type="GO" id="GO:0005737">
    <property type="term" value="C:cytoplasm"/>
    <property type="evidence" value="ECO:0007669"/>
    <property type="project" value="UniProtKB-SubCell"/>
</dbReference>
<dbReference type="AlphaFoldDB" id="A0A4R5LWL1"/>
<evidence type="ECO:0000256" key="4">
    <source>
        <dbReference type="ARBA" id="ARBA00022490"/>
    </source>
</evidence>
<accession>A0A4R5LWL1</accession>
<keyword evidence="6" id="KW-0143">Chaperone</keyword>
<comment type="catalytic activity">
    <reaction evidence="1 9 10">
        <text>[protein]-peptidylproline (omega=180) = [protein]-peptidylproline (omega=0)</text>
        <dbReference type="Rhea" id="RHEA:16237"/>
        <dbReference type="Rhea" id="RHEA-COMP:10747"/>
        <dbReference type="Rhea" id="RHEA-COMP:10748"/>
        <dbReference type="ChEBI" id="CHEBI:83833"/>
        <dbReference type="ChEBI" id="CHEBI:83834"/>
        <dbReference type="EC" id="5.2.1.8"/>
    </reaction>
</comment>
<evidence type="ECO:0000256" key="5">
    <source>
        <dbReference type="ARBA" id="ARBA00023110"/>
    </source>
</evidence>
<sequence>MSLLIGDKAVVTIHYKLTDNSGAIIDSSEGAEPLAYLHGAGNIIPGLENALVGKTAGATLQVAIAPEEGYGEVHPQLIETVPREAFQGIDQIEPGMAFEAQGSDGQARRIVVREVNGDEIIIDGNHPLAGVELNFDVEVVSVREASEEEIAHGHVH</sequence>
<evidence type="ECO:0000256" key="3">
    <source>
        <dbReference type="ARBA" id="ARBA00006577"/>
    </source>
</evidence>
<comment type="similarity">
    <text evidence="3 10">Belongs to the FKBP-type PPIase family.</text>
</comment>
<gene>
    <name evidence="12" type="ORF">E2F43_06280</name>
</gene>
<keyword evidence="13" id="KW-1185">Reference proteome</keyword>
<comment type="function">
    <text evidence="8">Also involved in hydrogenase metallocenter assembly, probably by participating in the nickel insertion step. This function in hydrogenase biosynthesis requires chaperone activity and the presence of the metal-binding domain, but not PPIase activity.</text>
</comment>
<keyword evidence="7 9" id="KW-0413">Isomerase</keyword>
<evidence type="ECO:0000256" key="6">
    <source>
        <dbReference type="ARBA" id="ARBA00023186"/>
    </source>
</evidence>
<dbReference type="PROSITE" id="PS50059">
    <property type="entry name" value="FKBP_PPIASE"/>
    <property type="match status" value="1"/>
</dbReference>
<feature type="domain" description="PPIase FKBP-type" evidence="11">
    <location>
        <begin position="8"/>
        <end position="85"/>
    </location>
</feature>
<organism evidence="12 13">
    <name type="scientific">Seongchinamella unica</name>
    <dbReference type="NCBI Taxonomy" id="2547392"/>
    <lineage>
        <taxon>Bacteria</taxon>
        <taxon>Pseudomonadati</taxon>
        <taxon>Pseudomonadota</taxon>
        <taxon>Gammaproteobacteria</taxon>
        <taxon>Cellvibrionales</taxon>
        <taxon>Halieaceae</taxon>
        <taxon>Seongchinamella</taxon>
    </lineage>
</organism>
<dbReference type="GO" id="GO:0003755">
    <property type="term" value="F:peptidyl-prolyl cis-trans isomerase activity"/>
    <property type="evidence" value="ECO:0007669"/>
    <property type="project" value="UniProtKB-UniRule"/>
</dbReference>
<comment type="caution">
    <text evidence="12">The sequence shown here is derived from an EMBL/GenBank/DDBJ whole genome shotgun (WGS) entry which is preliminary data.</text>
</comment>
<dbReference type="OrthoDB" id="9808891at2"/>
<dbReference type="SUPFAM" id="SSF54534">
    <property type="entry name" value="FKBP-like"/>
    <property type="match status" value="1"/>
</dbReference>
<keyword evidence="5 9" id="KW-0697">Rotamase</keyword>
<evidence type="ECO:0000313" key="12">
    <source>
        <dbReference type="EMBL" id="TDG15830.1"/>
    </source>
</evidence>
<dbReference type="EC" id="5.2.1.8" evidence="10"/>
<proteinExistence type="inferred from homology"/>
<evidence type="ECO:0000259" key="11">
    <source>
        <dbReference type="PROSITE" id="PS50059"/>
    </source>
</evidence>
<dbReference type="Proteomes" id="UP000295554">
    <property type="component" value="Unassembled WGS sequence"/>
</dbReference>